<accession>A0A418KTX1</accession>
<feature type="chain" id="PRO_5038742626" description="Nuclear transport factor 2 family protein" evidence="2">
    <location>
        <begin position="25"/>
        <end position="206"/>
    </location>
</feature>
<dbReference type="Proteomes" id="UP000284057">
    <property type="component" value="Unassembled WGS sequence"/>
</dbReference>
<evidence type="ECO:0000256" key="2">
    <source>
        <dbReference type="SAM" id="SignalP"/>
    </source>
</evidence>
<keyword evidence="4" id="KW-1185">Reference proteome</keyword>
<proteinExistence type="predicted"/>
<sequence>MSVARRATAVAAMLLLAACGGGGGSDPESPSPSPPLTTEPALTAPPSLTPEEQAEADIQATFEQLIAAWDDFKANASDFVDDAAADPAWNFALVESELRMLDEAQIEFLNSTNAFINSEVEQVGRTLIAAFDVHDVTFDQDRSARAHGNACLDLRGLSFVAYDGSPAELPAEPSSYQRWTLEVTFIPNREGWFLTKAAVEVTGACP</sequence>
<dbReference type="EMBL" id="QUAL01000073">
    <property type="protein sequence ID" value="RIQ29554.1"/>
    <property type="molecule type" value="Genomic_DNA"/>
</dbReference>
<feature type="region of interest" description="Disordered" evidence="1">
    <location>
        <begin position="21"/>
        <end position="53"/>
    </location>
</feature>
<organism evidence="3 4">
    <name type="scientific">Jiangella rhizosphaerae</name>
    <dbReference type="NCBI Taxonomy" id="2293569"/>
    <lineage>
        <taxon>Bacteria</taxon>
        <taxon>Bacillati</taxon>
        <taxon>Actinomycetota</taxon>
        <taxon>Actinomycetes</taxon>
        <taxon>Jiangellales</taxon>
        <taxon>Jiangellaceae</taxon>
        <taxon>Jiangella</taxon>
    </lineage>
</organism>
<evidence type="ECO:0000313" key="3">
    <source>
        <dbReference type="EMBL" id="RIQ29554.1"/>
    </source>
</evidence>
<keyword evidence="2" id="KW-0732">Signal</keyword>
<feature type="compositionally biased region" description="Low complexity" evidence="1">
    <location>
        <begin position="38"/>
        <end position="51"/>
    </location>
</feature>
<evidence type="ECO:0008006" key="5">
    <source>
        <dbReference type="Google" id="ProtNLM"/>
    </source>
</evidence>
<protein>
    <recommendedName>
        <fullName evidence="5">Nuclear transport factor 2 family protein</fullName>
    </recommendedName>
</protein>
<dbReference type="PROSITE" id="PS51257">
    <property type="entry name" value="PROKAR_LIPOPROTEIN"/>
    <property type="match status" value="1"/>
</dbReference>
<evidence type="ECO:0000313" key="4">
    <source>
        <dbReference type="Proteomes" id="UP000284057"/>
    </source>
</evidence>
<gene>
    <name evidence="3" type="ORF">DY240_08450</name>
</gene>
<comment type="caution">
    <text evidence="3">The sequence shown here is derived from an EMBL/GenBank/DDBJ whole genome shotgun (WGS) entry which is preliminary data.</text>
</comment>
<evidence type="ECO:0000256" key="1">
    <source>
        <dbReference type="SAM" id="MobiDB-lite"/>
    </source>
</evidence>
<dbReference type="AlphaFoldDB" id="A0A418KTX1"/>
<dbReference type="OrthoDB" id="5197164at2"/>
<reference evidence="3 4" key="1">
    <citation type="submission" date="2018-09" db="EMBL/GenBank/DDBJ databases">
        <title>Isolation, diversity and antifungal activity of actinobacteria from wheat.</title>
        <authorList>
            <person name="Han C."/>
        </authorList>
    </citation>
    <scope>NUCLEOTIDE SEQUENCE [LARGE SCALE GENOMIC DNA]</scope>
    <source>
        <strain evidence="3 4">NEAU-YY265</strain>
    </source>
</reference>
<name>A0A418KTX1_9ACTN</name>
<feature type="signal peptide" evidence="2">
    <location>
        <begin position="1"/>
        <end position="24"/>
    </location>
</feature>
<dbReference type="RefSeq" id="WP_119659499.1">
    <property type="nucleotide sequence ID" value="NZ_QUAL01000073.1"/>
</dbReference>